<dbReference type="InterPro" id="IPR023214">
    <property type="entry name" value="HAD_sf"/>
</dbReference>
<dbReference type="Proteomes" id="UP001596104">
    <property type="component" value="Unassembled WGS sequence"/>
</dbReference>
<evidence type="ECO:0000256" key="9">
    <source>
        <dbReference type="ARBA" id="ARBA00023136"/>
    </source>
</evidence>
<dbReference type="SFLD" id="SFLDG00002">
    <property type="entry name" value="C1.7:_P-type_atpase_like"/>
    <property type="match status" value="1"/>
</dbReference>
<dbReference type="InterPro" id="IPR023298">
    <property type="entry name" value="ATPase_P-typ_TM_dom_sf"/>
</dbReference>
<dbReference type="SFLD" id="SFLDS00003">
    <property type="entry name" value="Haloacid_Dehalogenase"/>
    <property type="match status" value="1"/>
</dbReference>
<dbReference type="InterPro" id="IPR027256">
    <property type="entry name" value="P-typ_ATPase_IB"/>
</dbReference>
<dbReference type="InterPro" id="IPR059000">
    <property type="entry name" value="ATPase_P-type_domA"/>
</dbReference>
<feature type="transmembrane region" description="Helical" evidence="12">
    <location>
        <begin position="757"/>
        <end position="778"/>
    </location>
</feature>
<dbReference type="Pfam" id="PF00702">
    <property type="entry name" value="Hydrolase"/>
    <property type="match status" value="1"/>
</dbReference>
<keyword evidence="7" id="KW-1278">Translocase</keyword>
<evidence type="ECO:0000256" key="10">
    <source>
        <dbReference type="ARBA" id="ARBA00039097"/>
    </source>
</evidence>
<feature type="transmembrane region" description="Helical" evidence="12">
    <location>
        <begin position="731"/>
        <end position="751"/>
    </location>
</feature>
<keyword evidence="3 12" id="KW-0812">Transmembrane</keyword>
<evidence type="ECO:0000259" key="14">
    <source>
        <dbReference type="PROSITE" id="PS50846"/>
    </source>
</evidence>
<dbReference type="RefSeq" id="WP_377012481.1">
    <property type="nucleotide sequence ID" value="NZ_JBHSLV010000072.1"/>
</dbReference>
<dbReference type="NCBIfam" id="TIGR01494">
    <property type="entry name" value="ATPase_P-type"/>
    <property type="match status" value="1"/>
</dbReference>
<dbReference type="InterPro" id="IPR036412">
    <property type="entry name" value="HAD-like_sf"/>
</dbReference>
<dbReference type="EC" id="7.2.2.12" evidence="10"/>
<sequence>MATAAKTETETLSWKVGGMDCASCAAKIRGAVERLPGVSEVRLSVMSETLTLALDESRTRRDAIEKRVASLGYTAAAVAARRAAAPEAASSCGCTHDHGPADKAHDHARDHDHDHSACGGHGHDHAHDHKHDHGHDHTHGKASKAADHGHGLPGHVHEPTPDGVSWYQTGKGRLVLLTGALLGAAWLAKFTVSETAAYWAFVIACVIGVVPVARRAFAAAAVGQPFTIEMLMTIAATGALVIGAAEEAALVVFLFAVGEVLEGVAADRARASIRALGDLVPKTALVEENGETRQVDAAQLKVGQIVLVRPGDRIPADGAISDGVSGIDESPVTGESVSKTKGVGESVYAGSVNREAALRVRVEKAAADNTIARIIRLVEEAQEARAPTERFIDRFSRIYMPAIVGLAILVALVPPLAFGGEWSVWIYRALALLLIGCPCALVISVPASIAAALSTGARQGLLLKGGVVIEAAARTGVVAFDKTGTLTAGEPRVTEIVALGHDERKVVALAAAVETGSSHPLALAILARAKADGVPVRPAANAAALVGKGVTGELDGVAIFVGAPRHAKERASFDASALEAVERLETAGKTVAAVIADGALAGLIALRDEPREDAAAAIAELKALGIRSVMLTGDNARTGAAIAGSLGLEHKAELMPDDKVTAIKELAREAPVMMVGDGINDAPALAAANIGVAMGSGTDVALETADGAVLKSRVRDIAAMIRLARATMGNIRANIVIALGLKAVFLVTSVLGYTGLWVAILADTGATVLVTANALRLLRFNAGKAG</sequence>
<dbReference type="PRINTS" id="PR00941">
    <property type="entry name" value="CDATPASE"/>
</dbReference>
<feature type="domain" description="HMA" evidence="14">
    <location>
        <begin position="10"/>
        <end position="76"/>
    </location>
</feature>
<dbReference type="PANTHER" id="PTHR48085:SF5">
    <property type="entry name" value="CADMIUM_ZINC-TRANSPORTING ATPASE HMA4-RELATED"/>
    <property type="match status" value="1"/>
</dbReference>
<dbReference type="InterPro" id="IPR001757">
    <property type="entry name" value="P_typ_ATPase"/>
</dbReference>
<keyword evidence="16" id="KW-1185">Reference proteome</keyword>
<dbReference type="Pfam" id="PF00403">
    <property type="entry name" value="HMA"/>
    <property type="match status" value="1"/>
</dbReference>
<dbReference type="InterPro" id="IPR036163">
    <property type="entry name" value="HMA_dom_sf"/>
</dbReference>
<dbReference type="PROSITE" id="PS00154">
    <property type="entry name" value="ATPASE_E1_E2"/>
    <property type="match status" value="1"/>
</dbReference>
<name>A0ABW0HHX0_9HYPH</name>
<dbReference type="InterPro" id="IPR023299">
    <property type="entry name" value="ATPase_P-typ_cyto_dom_N"/>
</dbReference>
<evidence type="ECO:0000256" key="3">
    <source>
        <dbReference type="ARBA" id="ARBA00022692"/>
    </source>
</evidence>
<protein>
    <recommendedName>
        <fullName evidence="10">P-type Zn(2+) transporter</fullName>
        <ecNumber evidence="10">7.2.2.12</ecNumber>
    </recommendedName>
</protein>
<evidence type="ECO:0000256" key="8">
    <source>
        <dbReference type="ARBA" id="ARBA00022989"/>
    </source>
</evidence>
<comment type="catalytic activity">
    <reaction evidence="11">
        <text>Zn(2+)(in) + ATP + H2O = Zn(2+)(out) + ADP + phosphate + H(+)</text>
        <dbReference type="Rhea" id="RHEA:20621"/>
        <dbReference type="ChEBI" id="CHEBI:15377"/>
        <dbReference type="ChEBI" id="CHEBI:15378"/>
        <dbReference type="ChEBI" id="CHEBI:29105"/>
        <dbReference type="ChEBI" id="CHEBI:30616"/>
        <dbReference type="ChEBI" id="CHEBI:43474"/>
        <dbReference type="ChEBI" id="CHEBI:456216"/>
        <dbReference type="EC" id="7.2.2.12"/>
    </reaction>
</comment>
<keyword evidence="9 12" id="KW-0472">Membrane</keyword>
<dbReference type="InterPro" id="IPR044492">
    <property type="entry name" value="P_typ_ATPase_HD_dom"/>
</dbReference>
<dbReference type="SUPFAM" id="SSF55008">
    <property type="entry name" value="HMA, heavy metal-associated domain"/>
    <property type="match status" value="1"/>
</dbReference>
<evidence type="ECO:0000256" key="2">
    <source>
        <dbReference type="ARBA" id="ARBA00006024"/>
    </source>
</evidence>
<dbReference type="InterPro" id="IPR051014">
    <property type="entry name" value="Cation_Transport_ATPase_IB"/>
</dbReference>
<dbReference type="Pfam" id="PF00122">
    <property type="entry name" value="E1-E2_ATPase"/>
    <property type="match status" value="1"/>
</dbReference>
<evidence type="ECO:0000256" key="1">
    <source>
        <dbReference type="ARBA" id="ARBA00004141"/>
    </source>
</evidence>
<dbReference type="Gene3D" id="3.30.70.100">
    <property type="match status" value="1"/>
</dbReference>
<comment type="similarity">
    <text evidence="2 12">Belongs to the cation transport ATPase (P-type) (TC 3.A.3) family. Type IB subfamily.</text>
</comment>
<dbReference type="Gene3D" id="2.70.150.10">
    <property type="entry name" value="Calcium-transporting ATPase, cytoplasmic transduction domain A"/>
    <property type="match status" value="1"/>
</dbReference>
<evidence type="ECO:0000256" key="7">
    <source>
        <dbReference type="ARBA" id="ARBA00022967"/>
    </source>
</evidence>
<feature type="region of interest" description="Disordered" evidence="13">
    <location>
        <begin position="102"/>
        <end position="163"/>
    </location>
</feature>
<evidence type="ECO:0000313" key="15">
    <source>
        <dbReference type="EMBL" id="MFC5396155.1"/>
    </source>
</evidence>
<gene>
    <name evidence="15" type="ORF">ACFPPC_26295</name>
</gene>
<organism evidence="15 16">
    <name type="scientific">Bosea vestrisii</name>
    <dbReference type="NCBI Taxonomy" id="151416"/>
    <lineage>
        <taxon>Bacteria</taxon>
        <taxon>Pseudomonadati</taxon>
        <taxon>Pseudomonadota</taxon>
        <taxon>Alphaproteobacteria</taxon>
        <taxon>Hyphomicrobiales</taxon>
        <taxon>Boseaceae</taxon>
        <taxon>Bosea</taxon>
    </lineage>
</organism>
<evidence type="ECO:0000256" key="11">
    <source>
        <dbReference type="ARBA" id="ARBA00047308"/>
    </source>
</evidence>
<feature type="transmembrane region" description="Helical" evidence="12">
    <location>
        <begin position="196"/>
        <end position="213"/>
    </location>
</feature>
<dbReference type="SUPFAM" id="SSF81665">
    <property type="entry name" value="Calcium ATPase, transmembrane domain M"/>
    <property type="match status" value="1"/>
</dbReference>
<feature type="transmembrane region" description="Helical" evidence="12">
    <location>
        <begin position="398"/>
        <end position="419"/>
    </location>
</feature>
<dbReference type="InterPro" id="IPR006121">
    <property type="entry name" value="HMA_dom"/>
</dbReference>
<feature type="transmembrane region" description="Helical" evidence="12">
    <location>
        <begin position="425"/>
        <end position="453"/>
    </location>
</feature>
<keyword evidence="5 12" id="KW-0547">Nucleotide-binding</keyword>
<dbReference type="PROSITE" id="PS01229">
    <property type="entry name" value="COF_2"/>
    <property type="match status" value="1"/>
</dbReference>
<dbReference type="SFLD" id="SFLDF00027">
    <property type="entry name" value="p-type_atpase"/>
    <property type="match status" value="1"/>
</dbReference>
<feature type="compositionally biased region" description="Basic and acidic residues" evidence="13">
    <location>
        <begin position="102"/>
        <end position="160"/>
    </location>
</feature>
<evidence type="ECO:0000256" key="6">
    <source>
        <dbReference type="ARBA" id="ARBA00022840"/>
    </source>
</evidence>
<keyword evidence="6 12" id="KW-0067">ATP-binding</keyword>
<dbReference type="NCBIfam" id="TIGR01525">
    <property type="entry name" value="ATPase-IB_hvy"/>
    <property type="match status" value="1"/>
</dbReference>
<dbReference type="PANTHER" id="PTHR48085">
    <property type="entry name" value="CADMIUM/ZINC-TRANSPORTING ATPASE HMA2-RELATED"/>
    <property type="match status" value="1"/>
</dbReference>
<dbReference type="CDD" id="cd00371">
    <property type="entry name" value="HMA"/>
    <property type="match status" value="1"/>
</dbReference>
<dbReference type="Gene3D" id="3.40.50.1000">
    <property type="entry name" value="HAD superfamily/HAD-like"/>
    <property type="match status" value="1"/>
</dbReference>
<evidence type="ECO:0000256" key="13">
    <source>
        <dbReference type="SAM" id="MobiDB-lite"/>
    </source>
</evidence>
<evidence type="ECO:0000313" key="16">
    <source>
        <dbReference type="Proteomes" id="UP001596104"/>
    </source>
</evidence>
<reference evidence="16" key="1">
    <citation type="journal article" date="2019" name="Int. J. Syst. Evol. Microbiol.">
        <title>The Global Catalogue of Microorganisms (GCM) 10K type strain sequencing project: providing services to taxonomists for standard genome sequencing and annotation.</title>
        <authorList>
            <consortium name="The Broad Institute Genomics Platform"/>
            <consortium name="The Broad Institute Genome Sequencing Center for Infectious Disease"/>
            <person name="Wu L."/>
            <person name="Ma J."/>
        </authorList>
    </citation>
    <scope>NUCLEOTIDE SEQUENCE [LARGE SCALE GENOMIC DNA]</scope>
    <source>
        <strain evidence="16">CGMCC 1.16326</strain>
    </source>
</reference>
<comment type="caution">
    <text evidence="15">The sequence shown here is derived from an EMBL/GenBank/DDBJ whole genome shotgun (WGS) entry which is preliminary data.</text>
</comment>
<dbReference type="PROSITE" id="PS50846">
    <property type="entry name" value="HMA_2"/>
    <property type="match status" value="1"/>
</dbReference>
<keyword evidence="8 12" id="KW-1133">Transmembrane helix</keyword>
<proteinExistence type="inferred from homology"/>
<dbReference type="PRINTS" id="PR00119">
    <property type="entry name" value="CATATPASE"/>
</dbReference>
<dbReference type="InterPro" id="IPR018303">
    <property type="entry name" value="ATPase_P-typ_P_site"/>
</dbReference>
<evidence type="ECO:0000256" key="12">
    <source>
        <dbReference type="RuleBase" id="RU362081"/>
    </source>
</evidence>
<dbReference type="SUPFAM" id="SSF81653">
    <property type="entry name" value="Calcium ATPase, transduction domain A"/>
    <property type="match status" value="1"/>
</dbReference>
<keyword evidence="12" id="KW-1003">Cell membrane</keyword>
<evidence type="ECO:0000256" key="4">
    <source>
        <dbReference type="ARBA" id="ARBA00022723"/>
    </source>
</evidence>
<accession>A0ABW0HHX0</accession>
<dbReference type="EMBL" id="JBHSLV010000072">
    <property type="protein sequence ID" value="MFC5396155.1"/>
    <property type="molecule type" value="Genomic_DNA"/>
</dbReference>
<comment type="subcellular location">
    <subcellularLocation>
        <location evidence="12">Cell membrane</location>
    </subcellularLocation>
    <subcellularLocation>
        <location evidence="1">Membrane</location>
        <topology evidence="1">Multi-pass membrane protein</topology>
    </subcellularLocation>
</comment>
<dbReference type="InterPro" id="IPR008250">
    <property type="entry name" value="ATPase_P-typ_transduc_dom_A_sf"/>
</dbReference>
<dbReference type="SUPFAM" id="SSF56784">
    <property type="entry name" value="HAD-like"/>
    <property type="match status" value="1"/>
</dbReference>
<dbReference type="Gene3D" id="3.40.1110.10">
    <property type="entry name" value="Calcium-transporting ATPase, cytoplasmic domain N"/>
    <property type="match status" value="1"/>
</dbReference>
<evidence type="ECO:0000256" key="5">
    <source>
        <dbReference type="ARBA" id="ARBA00022741"/>
    </source>
</evidence>
<keyword evidence="4 12" id="KW-0479">Metal-binding</keyword>